<accession>A0A8J5KXX9</accession>
<dbReference type="AlphaFoldDB" id="A0A8J5KXX9"/>
<dbReference type="GO" id="GO:0005634">
    <property type="term" value="C:nucleus"/>
    <property type="evidence" value="ECO:0007669"/>
    <property type="project" value="UniProtKB-SubCell"/>
</dbReference>
<gene>
    <name evidence="2" type="ORF">ZIOFF_042471</name>
</gene>
<dbReference type="GO" id="GO:0008270">
    <property type="term" value="F:zinc ion binding"/>
    <property type="evidence" value="ECO:0007669"/>
    <property type="project" value="UniProtKB-UniRule"/>
</dbReference>
<evidence type="ECO:0000313" key="3">
    <source>
        <dbReference type="Proteomes" id="UP000734854"/>
    </source>
</evidence>
<dbReference type="GO" id="GO:0006355">
    <property type="term" value="P:regulation of DNA-templated transcription"/>
    <property type="evidence" value="ECO:0007669"/>
    <property type="project" value="UniProtKB-UniRule"/>
</dbReference>
<comment type="caution">
    <text evidence="2">The sequence shown here is derived from an EMBL/GenBank/DDBJ whole genome shotgun (WGS) entry which is preliminary data.</text>
</comment>
<protein>
    <recommendedName>
        <fullName evidence="1">Protein FAR1-RELATED SEQUENCE</fullName>
    </recommendedName>
</protein>
<comment type="function">
    <text evidence="1">Putative transcription activator involved in regulating light control of development.</text>
</comment>
<comment type="similarity">
    <text evidence="1">Belongs to the FHY3/FAR1 family.</text>
</comment>
<keyword evidence="1" id="KW-0539">Nucleus</keyword>
<dbReference type="PANTHER" id="PTHR31669:SF293">
    <property type="entry name" value="PROTEIN FAR1-RELATED SEQUENCE"/>
    <property type="match status" value="1"/>
</dbReference>
<proteinExistence type="inferred from homology"/>
<name>A0A8J5KXX9_ZINOF</name>
<organism evidence="2 3">
    <name type="scientific">Zingiber officinale</name>
    <name type="common">Ginger</name>
    <name type="synonym">Amomum zingiber</name>
    <dbReference type="NCBI Taxonomy" id="94328"/>
    <lineage>
        <taxon>Eukaryota</taxon>
        <taxon>Viridiplantae</taxon>
        <taxon>Streptophyta</taxon>
        <taxon>Embryophyta</taxon>
        <taxon>Tracheophyta</taxon>
        <taxon>Spermatophyta</taxon>
        <taxon>Magnoliopsida</taxon>
        <taxon>Liliopsida</taxon>
        <taxon>Zingiberales</taxon>
        <taxon>Zingiberaceae</taxon>
        <taxon>Zingiber</taxon>
    </lineage>
</organism>
<keyword evidence="3" id="KW-1185">Reference proteome</keyword>
<sequence>MESGSEGDKLIEDYVECSMSLDAAAHPCENGNSSLATHSEDLSNISVGIIIQPIKDLASISIVASDTATLLRQNAFGEGGNAHGLLDYFKRMQADNPAFFYSIQVDNNIETWLAAMDGRPPVSLVTDQNRAMAAAITKVFPTPAIDFASGSF</sequence>
<comment type="subcellular location">
    <subcellularLocation>
        <location evidence="1">Nucleus</location>
    </subcellularLocation>
</comment>
<dbReference type="Proteomes" id="UP000734854">
    <property type="component" value="Unassembled WGS sequence"/>
</dbReference>
<evidence type="ECO:0000256" key="1">
    <source>
        <dbReference type="RuleBase" id="RU367018"/>
    </source>
</evidence>
<dbReference type="PANTHER" id="PTHR31669">
    <property type="entry name" value="PROTEIN FAR1-RELATED SEQUENCE 10-RELATED"/>
    <property type="match status" value="1"/>
</dbReference>
<reference evidence="2 3" key="1">
    <citation type="submission" date="2020-08" db="EMBL/GenBank/DDBJ databases">
        <title>Plant Genome Project.</title>
        <authorList>
            <person name="Zhang R.-G."/>
        </authorList>
    </citation>
    <scope>NUCLEOTIDE SEQUENCE [LARGE SCALE GENOMIC DNA]</scope>
    <source>
        <tissue evidence="2">Rhizome</tissue>
    </source>
</reference>
<keyword evidence="1" id="KW-0863">Zinc-finger</keyword>
<evidence type="ECO:0000313" key="2">
    <source>
        <dbReference type="EMBL" id="KAG6494710.1"/>
    </source>
</evidence>
<keyword evidence="1" id="KW-0862">Zinc</keyword>
<dbReference type="InterPro" id="IPR031052">
    <property type="entry name" value="FHY3/FAR1"/>
</dbReference>
<keyword evidence="1" id="KW-0479">Metal-binding</keyword>
<dbReference type="EMBL" id="JACMSC010000012">
    <property type="protein sequence ID" value="KAG6494710.1"/>
    <property type="molecule type" value="Genomic_DNA"/>
</dbReference>